<dbReference type="InterPro" id="IPR035513">
    <property type="entry name" value="Invertase/methylesterase_inhib"/>
</dbReference>
<accession>A0AAP0IM40</accession>
<dbReference type="Gene3D" id="1.20.140.40">
    <property type="entry name" value="Invertase/pectin methylesterase inhibitor family protein"/>
    <property type="match status" value="1"/>
</dbReference>
<dbReference type="InterPro" id="IPR051955">
    <property type="entry name" value="PME_Inhibitor"/>
</dbReference>
<protein>
    <recommendedName>
        <fullName evidence="3">Pectinesterase inhibitor domain-containing protein</fullName>
    </recommendedName>
</protein>
<dbReference type="Pfam" id="PF04043">
    <property type="entry name" value="PMEI"/>
    <property type="match status" value="1"/>
</dbReference>
<evidence type="ECO:0000256" key="2">
    <source>
        <dbReference type="SAM" id="SignalP"/>
    </source>
</evidence>
<dbReference type="CDD" id="cd15798">
    <property type="entry name" value="PMEI-like_3"/>
    <property type="match status" value="1"/>
</dbReference>
<reference evidence="4 5" key="1">
    <citation type="submission" date="2024-01" db="EMBL/GenBank/DDBJ databases">
        <title>Genome assemblies of Stephania.</title>
        <authorList>
            <person name="Yang L."/>
        </authorList>
    </citation>
    <scope>NUCLEOTIDE SEQUENCE [LARGE SCALE GENOMIC DNA]</scope>
    <source>
        <strain evidence="4">JXDWG</strain>
        <tissue evidence="4">Leaf</tissue>
    </source>
</reference>
<feature type="signal peptide" evidence="2">
    <location>
        <begin position="1"/>
        <end position="28"/>
    </location>
</feature>
<sequence length="223" mass="23586">MAFALTTPSPLLILSITIIITTIPSITAVDLPPQPSNGPDFIRASCNATLYPDICYKSLSRYALAVQRDPAQLARVAVAVSLAKARRMAQYVSALSHQTNVGAEPKAVSALRDCFSTVRDAVDEIRSSLAELRRMPSAGSISGTSGPSGAADDFRFQMSNVQTWMSAALTNEDTCTDGFDVVADSPVKAGVCDQASKVRKVTSNALALVNSFAAKVEGEEVLD</sequence>
<gene>
    <name evidence="4" type="ORF">Scep_016164</name>
</gene>
<dbReference type="AlphaFoldDB" id="A0AAP0IM40"/>
<organism evidence="4 5">
    <name type="scientific">Stephania cephalantha</name>
    <dbReference type="NCBI Taxonomy" id="152367"/>
    <lineage>
        <taxon>Eukaryota</taxon>
        <taxon>Viridiplantae</taxon>
        <taxon>Streptophyta</taxon>
        <taxon>Embryophyta</taxon>
        <taxon>Tracheophyta</taxon>
        <taxon>Spermatophyta</taxon>
        <taxon>Magnoliopsida</taxon>
        <taxon>Ranunculales</taxon>
        <taxon>Menispermaceae</taxon>
        <taxon>Menispermoideae</taxon>
        <taxon>Cissampelideae</taxon>
        <taxon>Stephania</taxon>
    </lineage>
</organism>
<keyword evidence="1 2" id="KW-0732">Signal</keyword>
<dbReference type="InterPro" id="IPR006501">
    <property type="entry name" value="Pectinesterase_inhib_dom"/>
</dbReference>
<comment type="caution">
    <text evidence="4">The sequence shown here is derived from an EMBL/GenBank/DDBJ whole genome shotgun (WGS) entry which is preliminary data.</text>
</comment>
<evidence type="ECO:0000313" key="4">
    <source>
        <dbReference type="EMBL" id="KAK9118071.1"/>
    </source>
</evidence>
<evidence type="ECO:0000313" key="5">
    <source>
        <dbReference type="Proteomes" id="UP001419268"/>
    </source>
</evidence>
<keyword evidence="5" id="KW-1185">Reference proteome</keyword>
<feature type="domain" description="Pectinesterase inhibitor" evidence="3">
    <location>
        <begin position="37"/>
        <end position="208"/>
    </location>
</feature>
<dbReference type="PANTHER" id="PTHR31080:SF64">
    <property type="entry name" value="PLANT INVERTASE_PECTIN METHYLESTERASE INHIBITOR SUPERFAMILY PROTEIN"/>
    <property type="match status" value="1"/>
</dbReference>
<dbReference type="Proteomes" id="UP001419268">
    <property type="component" value="Unassembled WGS sequence"/>
</dbReference>
<dbReference type="SUPFAM" id="SSF101148">
    <property type="entry name" value="Plant invertase/pectin methylesterase inhibitor"/>
    <property type="match status" value="1"/>
</dbReference>
<dbReference type="NCBIfam" id="TIGR01614">
    <property type="entry name" value="PME_inhib"/>
    <property type="match status" value="1"/>
</dbReference>
<dbReference type="EMBL" id="JBBNAG010000007">
    <property type="protein sequence ID" value="KAK9118071.1"/>
    <property type="molecule type" value="Genomic_DNA"/>
</dbReference>
<evidence type="ECO:0000259" key="3">
    <source>
        <dbReference type="SMART" id="SM00856"/>
    </source>
</evidence>
<feature type="chain" id="PRO_5042839166" description="Pectinesterase inhibitor domain-containing protein" evidence="2">
    <location>
        <begin position="29"/>
        <end position="223"/>
    </location>
</feature>
<dbReference type="GO" id="GO:0004857">
    <property type="term" value="F:enzyme inhibitor activity"/>
    <property type="evidence" value="ECO:0007669"/>
    <property type="project" value="InterPro"/>
</dbReference>
<proteinExistence type="predicted"/>
<dbReference type="PANTHER" id="PTHR31080">
    <property type="entry name" value="PECTINESTERASE INHIBITOR-LIKE"/>
    <property type="match status" value="1"/>
</dbReference>
<evidence type="ECO:0000256" key="1">
    <source>
        <dbReference type="ARBA" id="ARBA00022729"/>
    </source>
</evidence>
<dbReference type="SMART" id="SM00856">
    <property type="entry name" value="PMEI"/>
    <property type="match status" value="1"/>
</dbReference>
<name>A0AAP0IM40_9MAGN</name>